<dbReference type="PANTHER" id="PTHR48054">
    <property type="entry name" value="RECEPTOR KINASE-LIKE PROTEIN XA21"/>
    <property type="match status" value="1"/>
</dbReference>
<dbReference type="Gene3D" id="3.80.10.10">
    <property type="entry name" value="Ribonuclease Inhibitor"/>
    <property type="match status" value="1"/>
</dbReference>
<reference evidence="3" key="1">
    <citation type="journal article" date="2021" name="Front. Plant Sci.">
        <title>Chromosome-Scale Genome Assembly for Chinese Sour Jujube and Insights Into Its Genome Evolution and Domestication Signature.</title>
        <authorList>
            <person name="Shen L.-Y."/>
            <person name="Luo H."/>
            <person name="Wang X.-L."/>
            <person name="Wang X.-M."/>
            <person name="Qiu X.-J."/>
            <person name="Liu H."/>
            <person name="Zhou S.-S."/>
            <person name="Jia K.-H."/>
            <person name="Nie S."/>
            <person name="Bao Y.-T."/>
            <person name="Zhang R.-G."/>
            <person name="Yun Q.-Z."/>
            <person name="Chai Y.-H."/>
            <person name="Lu J.-Y."/>
            <person name="Li Y."/>
            <person name="Zhao S.-W."/>
            <person name="Mao J.-F."/>
            <person name="Jia S.-G."/>
            <person name="Mao Y.-M."/>
        </authorList>
    </citation>
    <scope>NUCLEOTIDE SEQUENCE</scope>
    <source>
        <strain evidence="3">AT0</strain>
        <tissue evidence="3">Leaf</tissue>
    </source>
</reference>
<evidence type="ECO:0000256" key="2">
    <source>
        <dbReference type="ARBA" id="ARBA00022737"/>
    </source>
</evidence>
<keyword evidence="2" id="KW-0677">Repeat</keyword>
<dbReference type="PANTHER" id="PTHR48054:SF86">
    <property type="entry name" value="MDIS1-INTERACTING RECEPTOR LIKE KINASE 2-LIKE ISOFORM X1"/>
    <property type="match status" value="1"/>
</dbReference>
<dbReference type="InterPro" id="IPR032675">
    <property type="entry name" value="LRR_dom_sf"/>
</dbReference>
<dbReference type="InterPro" id="IPR001611">
    <property type="entry name" value="Leu-rich_rpt"/>
</dbReference>
<dbReference type="EMBL" id="JAEACU010000006">
    <property type="protein sequence ID" value="KAH7524411.1"/>
    <property type="molecule type" value="Genomic_DNA"/>
</dbReference>
<dbReference type="FunFam" id="3.80.10.10:FF:000383">
    <property type="entry name" value="Leucine-rich repeat receptor protein kinase EMS1"/>
    <property type="match status" value="1"/>
</dbReference>
<evidence type="ECO:0000256" key="1">
    <source>
        <dbReference type="ARBA" id="ARBA00022614"/>
    </source>
</evidence>
<dbReference type="SUPFAM" id="SSF52058">
    <property type="entry name" value="L domain-like"/>
    <property type="match status" value="1"/>
</dbReference>
<sequence length="135" mass="14689">MRNIGFLALDTNNLYGSLPASLGNLTNVGGIYIYDNRISGHIPREIGNLTNLSSLQLFGNQFSGNIPKEVGILKKMSTLMLQQNQLSGREVGSLAKIASACSSSRPQCRLTMKEISKEMLTQAAFVKAILSHYTP</sequence>
<evidence type="ECO:0000313" key="3">
    <source>
        <dbReference type="EMBL" id="KAH7524411.1"/>
    </source>
</evidence>
<proteinExistence type="predicted"/>
<dbReference type="Proteomes" id="UP000813462">
    <property type="component" value="Unassembled WGS sequence"/>
</dbReference>
<name>A0A978V926_ZIZJJ</name>
<comment type="caution">
    <text evidence="3">The sequence shown here is derived from an EMBL/GenBank/DDBJ whole genome shotgun (WGS) entry which is preliminary data.</text>
</comment>
<evidence type="ECO:0000313" key="4">
    <source>
        <dbReference type="Proteomes" id="UP000813462"/>
    </source>
</evidence>
<accession>A0A978V926</accession>
<organism evidence="3 4">
    <name type="scientific">Ziziphus jujuba var. spinosa</name>
    <dbReference type="NCBI Taxonomy" id="714518"/>
    <lineage>
        <taxon>Eukaryota</taxon>
        <taxon>Viridiplantae</taxon>
        <taxon>Streptophyta</taxon>
        <taxon>Embryophyta</taxon>
        <taxon>Tracheophyta</taxon>
        <taxon>Spermatophyta</taxon>
        <taxon>Magnoliopsida</taxon>
        <taxon>eudicotyledons</taxon>
        <taxon>Gunneridae</taxon>
        <taxon>Pentapetalae</taxon>
        <taxon>rosids</taxon>
        <taxon>fabids</taxon>
        <taxon>Rosales</taxon>
        <taxon>Rhamnaceae</taxon>
        <taxon>Paliureae</taxon>
        <taxon>Ziziphus</taxon>
    </lineage>
</organism>
<keyword evidence="1" id="KW-0433">Leucine-rich repeat</keyword>
<dbReference type="Pfam" id="PF00560">
    <property type="entry name" value="LRR_1"/>
    <property type="match status" value="2"/>
</dbReference>
<gene>
    <name evidence="3" type="ORF">FEM48_Zijuj06G0116300</name>
</gene>
<dbReference type="InterPro" id="IPR052592">
    <property type="entry name" value="LRR-RLK"/>
</dbReference>
<dbReference type="AlphaFoldDB" id="A0A978V926"/>
<protein>
    <submittedName>
        <fullName evidence="3">Uncharacterized protein</fullName>
    </submittedName>
</protein>